<keyword evidence="2" id="KW-0378">Hydrolase</keyword>
<evidence type="ECO:0000313" key="6">
    <source>
        <dbReference type="Proteomes" id="UP001301731"/>
    </source>
</evidence>
<evidence type="ECO:0000256" key="2">
    <source>
        <dbReference type="ARBA" id="ARBA00022801"/>
    </source>
</evidence>
<evidence type="ECO:0000256" key="3">
    <source>
        <dbReference type="ARBA" id="ARBA00023295"/>
    </source>
</evidence>
<dbReference type="RefSeq" id="WP_318109423.1">
    <property type="nucleotide sequence ID" value="NZ_CP137573.1"/>
</dbReference>
<keyword evidence="3 5" id="KW-0326">Glycosidase</keyword>
<gene>
    <name evidence="5" type="ORF">R2D22_35605</name>
</gene>
<dbReference type="SUPFAM" id="SSF48208">
    <property type="entry name" value="Six-hairpin glycosidases"/>
    <property type="match status" value="1"/>
</dbReference>
<dbReference type="PANTHER" id="PTHR10412:SF11">
    <property type="entry name" value="MANNOSYL-OLIGOSACCHARIDE GLUCOSIDASE"/>
    <property type="match status" value="1"/>
</dbReference>
<evidence type="ECO:0000256" key="1">
    <source>
        <dbReference type="ARBA" id="ARBA00010833"/>
    </source>
</evidence>
<evidence type="ECO:0000259" key="4">
    <source>
        <dbReference type="Pfam" id="PF22422"/>
    </source>
</evidence>
<dbReference type="InterPro" id="IPR004888">
    <property type="entry name" value="Glycoside_hydrolase_63"/>
</dbReference>
<dbReference type="Proteomes" id="UP001301731">
    <property type="component" value="Chromosome"/>
</dbReference>
<dbReference type="InterPro" id="IPR008928">
    <property type="entry name" value="6-hairpin_glycosidase_sf"/>
</dbReference>
<comment type="similarity">
    <text evidence="1">Belongs to the glycosyl hydrolase 63 family.</text>
</comment>
<accession>A0ABZ0M4A7</accession>
<name>A0ABZ0M4A7_9ACTN</name>
<keyword evidence="6" id="KW-1185">Reference proteome</keyword>
<proteinExistence type="inferred from homology"/>
<dbReference type="GO" id="GO:0016798">
    <property type="term" value="F:hydrolase activity, acting on glycosyl bonds"/>
    <property type="evidence" value="ECO:0007669"/>
    <property type="project" value="UniProtKB-KW"/>
</dbReference>
<reference evidence="5 6" key="1">
    <citation type="submission" date="2023-10" db="EMBL/GenBank/DDBJ databases">
        <title>The genome sequence of Streptomyces sp. HUAS YS2.</title>
        <authorList>
            <person name="Mo P."/>
        </authorList>
    </citation>
    <scope>NUCLEOTIDE SEQUENCE [LARGE SCALE GENOMIC DNA]</scope>
    <source>
        <strain evidence="5 6">HUAS YS2</strain>
    </source>
</reference>
<feature type="domain" description="Mannosylglycerate hydrolase MGH1-like glycoside hydrolase" evidence="4">
    <location>
        <begin position="98"/>
        <end position="383"/>
    </location>
</feature>
<dbReference type="InterPro" id="IPR054491">
    <property type="entry name" value="MGH1-like_GH"/>
</dbReference>
<sequence length="485" mass="53206">MTSSGPIPFDRSGIPEPVLDSAPHLIELYWAAWAMAWDHVVEREGVAQSPYMDEGFDPHTIWIWDTCFMAHFCKYAPGRFPGIESLENFYGVMYDGAASSVSVQHPDNPPLFAWSEEEYVRHTGDLARVARILERGYLQQHFTFFDTVRPGSLFPYSVVPTAVERTDLGYLWNGVCSGMDNTPRASEQGDGGTYGDILWFDAAAQQALSARSIARLAELVGDHDLSAEFSARHAELVKLVEDFWDPEAGMYFDRASDAPFDFHRVKTPAAYWPLLAGTSGPEQAARLAAALEDEAVFGGDVPWPSVAREDTTFRGTGHYWRGGVWIPLAYMSARALADAGHGAVAARAARRLLDHMARTYTEYSPSTIWEVYAPDFAAPSTGKDDQYIVRPDFCGWSALAPIAMLIEHVLGFRVDAPRNEVTWTRPGPGHAAGIRGLWCGATSLSVIDDGDGLLSVEASGPLGLTVDGVAFDLAEGRHTLRVPQA</sequence>
<dbReference type="InterPro" id="IPR012341">
    <property type="entry name" value="6hp_glycosidase-like_sf"/>
</dbReference>
<organism evidence="5 6">
    <name type="scientific">Streptomyces solicathayae</name>
    <dbReference type="NCBI Taxonomy" id="3081768"/>
    <lineage>
        <taxon>Bacteria</taxon>
        <taxon>Bacillati</taxon>
        <taxon>Actinomycetota</taxon>
        <taxon>Actinomycetes</taxon>
        <taxon>Kitasatosporales</taxon>
        <taxon>Streptomycetaceae</taxon>
        <taxon>Streptomyces</taxon>
    </lineage>
</organism>
<evidence type="ECO:0000313" key="5">
    <source>
        <dbReference type="EMBL" id="WOX26417.1"/>
    </source>
</evidence>
<dbReference type="Gene3D" id="1.50.10.10">
    <property type="match status" value="1"/>
</dbReference>
<dbReference type="EMBL" id="CP137573">
    <property type="protein sequence ID" value="WOX26417.1"/>
    <property type="molecule type" value="Genomic_DNA"/>
</dbReference>
<protein>
    <submittedName>
        <fullName evidence="5">Trehalase family glycosidase</fullName>
    </submittedName>
</protein>
<dbReference type="Pfam" id="PF22422">
    <property type="entry name" value="MGH1-like_GH"/>
    <property type="match status" value="1"/>
</dbReference>
<dbReference type="PANTHER" id="PTHR10412">
    <property type="entry name" value="MANNOSYL-OLIGOSACCHARIDE GLUCOSIDASE"/>
    <property type="match status" value="1"/>
</dbReference>